<dbReference type="EMBL" id="QGLD01000010">
    <property type="protein sequence ID" value="RAL70435.1"/>
    <property type="molecule type" value="Genomic_DNA"/>
</dbReference>
<organism evidence="2 3">
    <name type="scientific">Dehalococcoides mccartyi</name>
    <dbReference type="NCBI Taxonomy" id="61435"/>
    <lineage>
        <taxon>Bacteria</taxon>
        <taxon>Bacillati</taxon>
        <taxon>Chloroflexota</taxon>
        <taxon>Dehalococcoidia</taxon>
        <taxon>Dehalococcoidales</taxon>
        <taxon>Dehalococcoidaceae</taxon>
        <taxon>Dehalococcoides</taxon>
    </lineage>
</organism>
<feature type="region of interest" description="Disordered" evidence="1">
    <location>
        <begin position="1"/>
        <end position="30"/>
    </location>
</feature>
<dbReference type="AlphaFoldDB" id="A0A328EP73"/>
<evidence type="ECO:0000313" key="3">
    <source>
        <dbReference type="Proteomes" id="UP000248786"/>
    </source>
</evidence>
<proteinExistence type="predicted"/>
<protein>
    <submittedName>
        <fullName evidence="2">Uncharacterized protein</fullName>
    </submittedName>
</protein>
<feature type="compositionally biased region" description="Basic and acidic residues" evidence="1">
    <location>
        <begin position="1"/>
        <end position="11"/>
    </location>
</feature>
<comment type="caution">
    <text evidence="2">The sequence shown here is derived from an EMBL/GenBank/DDBJ whole genome shotgun (WGS) entry which is preliminary data.</text>
</comment>
<reference evidence="2 3" key="1">
    <citation type="submission" date="2018-05" db="EMBL/GenBank/DDBJ databases">
        <title>Draft genome sequences of Dehalococcoides mccartyi strains RC and KS.</title>
        <authorList>
            <person name="Higgins S.A."/>
            <person name="Padilla-Crespo E."/>
            <person name="Loeffler F.E."/>
        </authorList>
    </citation>
    <scope>NUCLEOTIDE SEQUENCE [LARGE SCALE GENOMIC DNA]</scope>
    <source>
        <strain evidence="2 3">KS</strain>
    </source>
</reference>
<evidence type="ECO:0000313" key="2">
    <source>
        <dbReference type="EMBL" id="RAL70435.1"/>
    </source>
</evidence>
<gene>
    <name evidence="2" type="ORF">C1G86_0981</name>
</gene>
<sequence>MGGRDFQSRENKKQKKDSKKPGVSGEFFQPNIEPEVVRKKKKAKTYNPEYEALACIV</sequence>
<dbReference type="Proteomes" id="UP000248786">
    <property type="component" value="Unassembled WGS sequence"/>
</dbReference>
<name>A0A328EP73_9CHLR</name>
<accession>A0A328EP73</accession>
<evidence type="ECO:0000256" key="1">
    <source>
        <dbReference type="SAM" id="MobiDB-lite"/>
    </source>
</evidence>